<dbReference type="PANTHER" id="PTHR43605:SF10">
    <property type="entry name" value="ACYL-COA SYNTHETASE MEDIUM CHAIN FAMILY MEMBER 3"/>
    <property type="match status" value="1"/>
</dbReference>
<sequence>MPLDRLATSALAGAWQDIESLLDRDPFGGDFNTAHEICTRYATDPNRVALTVRHENGSADRWTYRELDRLAAKAARVFARAGLKRGDRVGGLLSRQVESWITALAVWRSGLVYVPLFGGFAPDAIGLRLDAAGVRAVVVDQRYRPALAEAQGTHGLDPAVFVVGDVAAGTGDRSFWTEVERADADGPLATTALGDTATLLFTSGTSGTPKACTMTHATFVSVLPYAKSVLGATRDSVVFSTSDPAWAFGLYSTGAAVMALGVPRVMYSGKFVPEAWHRVIREEKATILTSAPAALRRLTATFAQDGVPPTLRTVAAAGEPLTAAVAAAWAGTGAPAVRNGYGLSEVGMLLGDTQGTETRSGPGWMSATIPGFDTFLADRDGQPVAEGQPGLIAVRRPRHQMSSGYENAADLWADRWRGDVFLTEDRAVTDPDGRWQILGRDDDMIIASGHNISPVEVENALLQHPAVADAAAVAYDDPIRGGVVRVVVVRADTRADDSDLVTQLKHLVAQRVGPYAAPKVVDFRPELPRTEVGKLRRAAVRELPTTSTGATACAQ</sequence>
<evidence type="ECO:0000256" key="1">
    <source>
        <dbReference type="ARBA" id="ARBA00006432"/>
    </source>
</evidence>
<name>A0A076EVU7_RHOOP</name>
<dbReference type="Pfam" id="PF00501">
    <property type="entry name" value="AMP-binding"/>
    <property type="match status" value="1"/>
</dbReference>
<dbReference type="PROSITE" id="PS00455">
    <property type="entry name" value="AMP_BINDING"/>
    <property type="match status" value="1"/>
</dbReference>
<dbReference type="RefSeq" id="WP_128641760.1">
    <property type="nucleotide sequence ID" value="NZ_CP008947.1"/>
</dbReference>
<dbReference type="InterPro" id="IPR042099">
    <property type="entry name" value="ANL_N_sf"/>
</dbReference>
<evidence type="ECO:0000259" key="5">
    <source>
        <dbReference type="Pfam" id="PF00501"/>
    </source>
</evidence>
<reference evidence="7 8" key="1">
    <citation type="submission" date="2014-07" db="EMBL/GenBank/DDBJ databases">
        <title>Genome Sequence of Rhodococcus opacus Strain R7, a Biodegrader of Mono- and Polycyclic Aromatic Hydrocarbons.</title>
        <authorList>
            <person name="Di Gennaro P."/>
            <person name="Zampolli J."/>
            <person name="Presti I."/>
            <person name="Cappelletti M."/>
            <person name="D'Ursi P."/>
            <person name="Orro A."/>
            <person name="Mezzelani A."/>
            <person name="Milanesi L."/>
        </authorList>
    </citation>
    <scope>NUCLEOTIDE SEQUENCE [LARGE SCALE GENOMIC DNA]</scope>
    <source>
        <strain evidence="7 8">R7</strain>
    </source>
</reference>
<dbReference type="InterPro" id="IPR025110">
    <property type="entry name" value="AMP-bd_C"/>
</dbReference>
<dbReference type="GO" id="GO:0015645">
    <property type="term" value="F:fatty acid ligase activity"/>
    <property type="evidence" value="ECO:0007669"/>
    <property type="project" value="TreeGrafter"/>
</dbReference>
<dbReference type="InterPro" id="IPR000873">
    <property type="entry name" value="AMP-dep_synth/lig_dom"/>
</dbReference>
<dbReference type="GO" id="GO:0006637">
    <property type="term" value="P:acyl-CoA metabolic process"/>
    <property type="evidence" value="ECO:0007669"/>
    <property type="project" value="TreeGrafter"/>
</dbReference>
<comment type="similarity">
    <text evidence="1">Belongs to the ATP-dependent AMP-binding enzyme family.</text>
</comment>
<keyword evidence="4" id="KW-0067">ATP-binding</keyword>
<keyword evidence="2 7" id="KW-0436">Ligase</keyword>
<dbReference type="Gene3D" id="3.40.50.12780">
    <property type="entry name" value="N-terminal domain of ligase-like"/>
    <property type="match status" value="1"/>
</dbReference>
<evidence type="ECO:0000259" key="6">
    <source>
        <dbReference type="Pfam" id="PF13193"/>
    </source>
</evidence>
<dbReference type="InterPro" id="IPR020845">
    <property type="entry name" value="AMP-binding_CS"/>
</dbReference>
<dbReference type="GO" id="GO:0006633">
    <property type="term" value="P:fatty acid biosynthetic process"/>
    <property type="evidence" value="ECO:0007669"/>
    <property type="project" value="TreeGrafter"/>
</dbReference>
<evidence type="ECO:0000256" key="3">
    <source>
        <dbReference type="ARBA" id="ARBA00022741"/>
    </source>
</evidence>
<accession>A0A076EVU7</accession>
<dbReference type="Proteomes" id="UP000028488">
    <property type="component" value="Chromosome"/>
</dbReference>
<evidence type="ECO:0000256" key="2">
    <source>
        <dbReference type="ARBA" id="ARBA00022598"/>
    </source>
</evidence>
<dbReference type="eggNOG" id="COG0365">
    <property type="taxonomic scope" value="Bacteria"/>
</dbReference>
<dbReference type="EMBL" id="CP008947">
    <property type="protein sequence ID" value="AII09528.1"/>
    <property type="molecule type" value="Genomic_DNA"/>
</dbReference>
<dbReference type="AlphaFoldDB" id="A0A076EVU7"/>
<dbReference type="InterPro" id="IPR045851">
    <property type="entry name" value="AMP-bd_C_sf"/>
</dbReference>
<dbReference type="Pfam" id="PF13193">
    <property type="entry name" value="AMP-binding_C"/>
    <property type="match status" value="1"/>
</dbReference>
<dbReference type="GO" id="GO:0004321">
    <property type="term" value="F:fatty-acyl-CoA synthase activity"/>
    <property type="evidence" value="ECO:0007669"/>
    <property type="project" value="TreeGrafter"/>
</dbReference>
<feature type="domain" description="AMP-binding enzyme C-terminal" evidence="6">
    <location>
        <begin position="456"/>
        <end position="534"/>
    </location>
</feature>
<dbReference type="PANTHER" id="PTHR43605">
    <property type="entry name" value="ACYL-COENZYME A SYNTHETASE"/>
    <property type="match status" value="1"/>
</dbReference>
<evidence type="ECO:0000313" key="7">
    <source>
        <dbReference type="EMBL" id="AII09528.1"/>
    </source>
</evidence>
<proteinExistence type="inferred from homology"/>
<dbReference type="GO" id="GO:0016405">
    <property type="term" value="F:CoA-ligase activity"/>
    <property type="evidence" value="ECO:0007669"/>
    <property type="project" value="UniProtKB-ARBA"/>
</dbReference>
<dbReference type="GO" id="GO:0005524">
    <property type="term" value="F:ATP binding"/>
    <property type="evidence" value="ECO:0007669"/>
    <property type="project" value="UniProtKB-KW"/>
</dbReference>
<organism evidence="7 8">
    <name type="scientific">Rhodococcus opacus</name>
    <name type="common">Nocardia opaca</name>
    <dbReference type="NCBI Taxonomy" id="37919"/>
    <lineage>
        <taxon>Bacteria</taxon>
        <taxon>Bacillati</taxon>
        <taxon>Actinomycetota</taxon>
        <taxon>Actinomycetes</taxon>
        <taxon>Mycobacteriales</taxon>
        <taxon>Nocardiaceae</taxon>
        <taxon>Rhodococcus</taxon>
    </lineage>
</organism>
<dbReference type="Gene3D" id="3.30.300.30">
    <property type="match status" value="1"/>
</dbReference>
<evidence type="ECO:0000256" key="4">
    <source>
        <dbReference type="ARBA" id="ARBA00022840"/>
    </source>
</evidence>
<dbReference type="SUPFAM" id="SSF56801">
    <property type="entry name" value="Acetyl-CoA synthetase-like"/>
    <property type="match status" value="1"/>
</dbReference>
<gene>
    <name evidence="7" type="ORF">EP51_34765</name>
</gene>
<keyword evidence="3" id="KW-0547">Nucleotide-binding</keyword>
<evidence type="ECO:0000313" key="8">
    <source>
        <dbReference type="Proteomes" id="UP000028488"/>
    </source>
</evidence>
<protein>
    <submittedName>
        <fullName evidence="7">Acetate--CoA ligase</fullName>
    </submittedName>
</protein>
<feature type="domain" description="AMP-dependent synthetase/ligase" evidence="5">
    <location>
        <begin position="42"/>
        <end position="405"/>
    </location>
</feature>
<dbReference type="InterPro" id="IPR051087">
    <property type="entry name" value="Mitochondrial_ACSM"/>
</dbReference>